<dbReference type="Pfam" id="PF12770">
    <property type="entry name" value="CHAT"/>
    <property type="match status" value="1"/>
</dbReference>
<dbReference type="RefSeq" id="WP_354635089.1">
    <property type="nucleotide sequence ID" value="NZ_CP159837.1"/>
</dbReference>
<dbReference type="AlphaFoldDB" id="A0AAU8JBL8"/>
<dbReference type="SUPFAM" id="SSF48452">
    <property type="entry name" value="TPR-like"/>
    <property type="match status" value="2"/>
</dbReference>
<evidence type="ECO:0000259" key="2">
    <source>
        <dbReference type="Pfam" id="PF12770"/>
    </source>
</evidence>
<dbReference type="EMBL" id="CP159837">
    <property type="protein sequence ID" value="XCM36132.1"/>
    <property type="molecule type" value="Genomic_DNA"/>
</dbReference>
<dbReference type="PANTHER" id="PTHR10098:SF112">
    <property type="entry name" value="SLR0380 PROTEIN"/>
    <property type="match status" value="1"/>
</dbReference>
<organism evidence="3">
    <name type="scientific">Planktothricoides raciborskii GIHE-MW2</name>
    <dbReference type="NCBI Taxonomy" id="2792601"/>
    <lineage>
        <taxon>Bacteria</taxon>
        <taxon>Bacillati</taxon>
        <taxon>Cyanobacteriota</taxon>
        <taxon>Cyanophyceae</taxon>
        <taxon>Oscillatoriophycideae</taxon>
        <taxon>Oscillatoriales</taxon>
        <taxon>Oscillatoriaceae</taxon>
        <taxon>Planktothricoides</taxon>
    </lineage>
</organism>
<sequence length="887" mass="98561">MKNYPKFFFSLGVGMAIAMMPILPNPIAILKSNSDDTKDITALAQTPQNYNYQQRLQEGRDFFQAEQFSQAATVWQQAVTESHRAGDSLNEALALNYLSLAAQKLGQWPEATNAIASCIALIKTPEKTDFNAAELSILAQAFNTQGHLQYATGQTEAALSSWQDAAKTYAEINDTAGAIGAKINQAQAMQTLGLYRRSRTTLEAVEIAIKNEPASLIKATGLRSLGNVLRATGDLAKSRELLQQSLTISQNLRLSSAIAEAELSLANTARAIAKNALEFRDQKTANTEIKIALNGYQKVADQSNSPALRLRAQLNQLSLLIDTEKLKEAQSLVPLIQQQLEQLPISRQSVNARINWVNNLMRLSFDRDSSLNERSQISKMARELAIAVQQAKKLNDPRTESYALGSLGKLYELTKQPEEAKNITEKALVLAQSINATEIAYRWQWQLGRVLKAQGNRKEAIAAYSVAVETLQYLRKDLASINPDNPDIQFSFRDSIEPVYREFVSLLTAPNEEATQENLRAARQAIEYLQLAELDNFFQEACLDANPVQIDQLDPTAAVIYPIILPDRIAVILALPNAPLRLYNTMQTQVKVESKINKLRQNIARESGNNKRGLETAQQIYNWLILPAESDLKNSQVQTLVFILDGLLRNIPMAALHDGDKYLIETYSIALNPGLQLLPSQPLFRENLQLLIAGLSAARHGFSALPNVEKEIQQITTEIPSQVILNEEFTSATLQEQINSLSFPVVHIATHGQFSSQAKNTFILSWDGKINVKDLDNLLRKKEAELSRPIELLVFSACETAAGDDRAALGLAGVVVRAGARSTLATLWQVSDDSTAQLMVRFYQELARDPNVSKAEALRRAQLSLLQQDGYKFPYFWSPYVLVGNWR</sequence>
<evidence type="ECO:0000256" key="1">
    <source>
        <dbReference type="SAM" id="Phobius"/>
    </source>
</evidence>
<dbReference type="PANTHER" id="PTHR10098">
    <property type="entry name" value="RAPSYN-RELATED"/>
    <property type="match status" value="1"/>
</dbReference>
<gene>
    <name evidence="3" type="ORF">ABWT76_004868</name>
</gene>
<dbReference type="InterPro" id="IPR024983">
    <property type="entry name" value="CHAT_dom"/>
</dbReference>
<keyword evidence="1" id="KW-0472">Membrane</keyword>
<dbReference type="InterPro" id="IPR019734">
    <property type="entry name" value="TPR_rpt"/>
</dbReference>
<proteinExistence type="predicted"/>
<name>A0AAU8JBL8_9CYAN</name>
<dbReference type="SMART" id="SM00028">
    <property type="entry name" value="TPR"/>
    <property type="match status" value="5"/>
</dbReference>
<keyword evidence="1" id="KW-0812">Transmembrane</keyword>
<accession>A0AAU8JBL8</accession>
<reference evidence="3" key="1">
    <citation type="submission" date="2024-07" db="EMBL/GenBank/DDBJ databases">
        <authorList>
            <person name="Kim Y.J."/>
            <person name="Jeong J.Y."/>
        </authorList>
    </citation>
    <scope>NUCLEOTIDE SEQUENCE</scope>
    <source>
        <strain evidence="3">GIHE-MW2</strain>
    </source>
</reference>
<feature type="domain" description="CHAT" evidence="2">
    <location>
        <begin position="615"/>
        <end position="885"/>
    </location>
</feature>
<feature type="transmembrane region" description="Helical" evidence="1">
    <location>
        <begin position="7"/>
        <end position="24"/>
    </location>
</feature>
<protein>
    <submittedName>
        <fullName evidence="3">CHAT domain-containing protein</fullName>
    </submittedName>
</protein>
<keyword evidence="1" id="KW-1133">Transmembrane helix</keyword>
<dbReference type="Gene3D" id="1.25.40.10">
    <property type="entry name" value="Tetratricopeptide repeat domain"/>
    <property type="match status" value="3"/>
</dbReference>
<evidence type="ECO:0000313" key="3">
    <source>
        <dbReference type="EMBL" id="XCM36132.1"/>
    </source>
</evidence>
<dbReference type="Pfam" id="PF13374">
    <property type="entry name" value="TPR_10"/>
    <property type="match status" value="1"/>
</dbReference>
<dbReference type="InterPro" id="IPR011990">
    <property type="entry name" value="TPR-like_helical_dom_sf"/>
</dbReference>